<dbReference type="HAMAP" id="MF_00003">
    <property type="entry name" value="RbfA"/>
    <property type="match status" value="1"/>
</dbReference>
<dbReference type="InterPro" id="IPR015946">
    <property type="entry name" value="KH_dom-like_a/b"/>
</dbReference>
<comment type="subcellular location">
    <subcellularLocation>
        <location evidence="2">Cytoplasm</location>
    </subcellularLocation>
</comment>
<dbReference type="GO" id="GO:0005829">
    <property type="term" value="C:cytosol"/>
    <property type="evidence" value="ECO:0007669"/>
    <property type="project" value="TreeGrafter"/>
</dbReference>
<dbReference type="InterPro" id="IPR000238">
    <property type="entry name" value="RbfA"/>
</dbReference>
<name>A0A8J6I3K5_9FIRM</name>
<dbReference type="InterPro" id="IPR023799">
    <property type="entry name" value="RbfA_dom_sf"/>
</dbReference>
<comment type="similarity">
    <text evidence="2">Belongs to the RbfA family.</text>
</comment>
<keyword evidence="4" id="KW-1185">Reference proteome</keyword>
<dbReference type="EMBL" id="JAAKDE010000023">
    <property type="protein sequence ID" value="MBA2133844.1"/>
    <property type="molecule type" value="Genomic_DNA"/>
</dbReference>
<dbReference type="AlphaFoldDB" id="A0A8J6I3K5"/>
<dbReference type="SUPFAM" id="SSF89919">
    <property type="entry name" value="Ribosome-binding factor A, RbfA"/>
    <property type="match status" value="1"/>
</dbReference>
<dbReference type="Pfam" id="PF02033">
    <property type="entry name" value="RBFA"/>
    <property type="match status" value="1"/>
</dbReference>
<dbReference type="Gene3D" id="3.30.300.20">
    <property type="match status" value="1"/>
</dbReference>
<keyword evidence="1 2" id="KW-0690">Ribosome biogenesis</keyword>
<evidence type="ECO:0000256" key="1">
    <source>
        <dbReference type="ARBA" id="ARBA00022517"/>
    </source>
</evidence>
<dbReference type="GO" id="GO:0043024">
    <property type="term" value="F:ribosomal small subunit binding"/>
    <property type="evidence" value="ECO:0007669"/>
    <property type="project" value="TreeGrafter"/>
</dbReference>
<protein>
    <recommendedName>
        <fullName evidence="2">Ribosome-binding factor A</fullName>
    </recommendedName>
</protein>
<keyword evidence="2" id="KW-0963">Cytoplasm</keyword>
<dbReference type="InterPro" id="IPR020053">
    <property type="entry name" value="Ribosome-bd_factorA_CS"/>
</dbReference>
<dbReference type="Proteomes" id="UP000657177">
    <property type="component" value="Unassembled WGS sequence"/>
</dbReference>
<reference evidence="3" key="1">
    <citation type="submission" date="2020-06" db="EMBL/GenBank/DDBJ databases">
        <title>Novel chitinolytic bacterium.</title>
        <authorList>
            <person name="Ungkulpasvich U."/>
            <person name="Kosugi A."/>
            <person name="Uke A."/>
        </authorList>
    </citation>
    <scope>NUCLEOTIDE SEQUENCE</scope>
    <source>
        <strain evidence="3">UUS1-1</strain>
    </source>
</reference>
<dbReference type="PANTHER" id="PTHR33515">
    <property type="entry name" value="RIBOSOME-BINDING FACTOR A, CHLOROPLASTIC-RELATED"/>
    <property type="match status" value="1"/>
</dbReference>
<dbReference type="PROSITE" id="PS01319">
    <property type="entry name" value="RBFA"/>
    <property type="match status" value="1"/>
</dbReference>
<comment type="caution">
    <text evidence="3">The sequence shown here is derived from an EMBL/GenBank/DDBJ whole genome shotgun (WGS) entry which is preliminary data.</text>
</comment>
<comment type="subunit">
    <text evidence="2">Monomer. Binds 30S ribosomal subunits, but not 50S ribosomal subunits or 70S ribosomes.</text>
</comment>
<evidence type="ECO:0000256" key="2">
    <source>
        <dbReference type="HAMAP-Rule" id="MF_00003"/>
    </source>
</evidence>
<comment type="function">
    <text evidence="2">One of several proteins that assist in the late maturation steps of the functional core of the 30S ribosomal subunit. Associates with free 30S ribosomal subunits (but not with 30S subunits that are part of 70S ribosomes or polysomes). Required for efficient processing of 16S rRNA. May interact with the 5'-terminal helix region of 16S rRNA.</text>
</comment>
<gene>
    <name evidence="2 3" type="primary">rbfA</name>
    <name evidence="3" type="ORF">G5B42_09905</name>
</gene>
<dbReference type="NCBIfam" id="TIGR00082">
    <property type="entry name" value="rbfA"/>
    <property type="match status" value="1"/>
</dbReference>
<sequence length="118" mass="13348">MSEYRAERLAVLIKEELGNILQKDLKDPRIGFASITNVRVSRDIGHAKIYISVFGDKQQQTATMEGLESAKGYIRSELGKRIRMRYVPEISFVFDNSLEEGAKVLSLLNEIKKEGGED</sequence>
<organism evidence="3 4">
    <name type="scientific">Capillibacterium thermochitinicola</name>
    <dbReference type="NCBI Taxonomy" id="2699427"/>
    <lineage>
        <taxon>Bacteria</taxon>
        <taxon>Bacillati</taxon>
        <taxon>Bacillota</taxon>
        <taxon>Capillibacterium</taxon>
    </lineage>
</organism>
<dbReference type="GO" id="GO:0030490">
    <property type="term" value="P:maturation of SSU-rRNA"/>
    <property type="evidence" value="ECO:0007669"/>
    <property type="project" value="UniProtKB-UniRule"/>
</dbReference>
<accession>A0A8J6I3K5</accession>
<evidence type="ECO:0000313" key="3">
    <source>
        <dbReference type="EMBL" id="MBA2133844.1"/>
    </source>
</evidence>
<dbReference type="RefSeq" id="WP_181340309.1">
    <property type="nucleotide sequence ID" value="NZ_JAAKDE010000023.1"/>
</dbReference>
<dbReference type="PANTHER" id="PTHR33515:SF1">
    <property type="entry name" value="RIBOSOME-BINDING FACTOR A, CHLOROPLASTIC-RELATED"/>
    <property type="match status" value="1"/>
</dbReference>
<evidence type="ECO:0000313" key="4">
    <source>
        <dbReference type="Proteomes" id="UP000657177"/>
    </source>
</evidence>
<proteinExistence type="inferred from homology"/>